<dbReference type="SUPFAM" id="SSF53067">
    <property type="entry name" value="Actin-like ATPase domain"/>
    <property type="match status" value="1"/>
</dbReference>
<dbReference type="Pfam" id="PF00480">
    <property type="entry name" value="ROK"/>
    <property type="match status" value="1"/>
</dbReference>
<proteinExistence type="inferred from homology"/>
<evidence type="ECO:0000256" key="1">
    <source>
        <dbReference type="ARBA" id="ARBA00006479"/>
    </source>
</evidence>
<evidence type="ECO:0000313" key="2">
    <source>
        <dbReference type="EMBL" id="RGX29505.1"/>
    </source>
</evidence>
<dbReference type="OrthoDB" id="9795247at2"/>
<accession>A0A413FFR7</accession>
<name>A0A413FFR7_9FIRM</name>
<dbReference type="AlphaFoldDB" id="A0A413FFR7"/>
<dbReference type="CDD" id="cd24152">
    <property type="entry name" value="ASKHA_NBD_ROK-like"/>
    <property type="match status" value="1"/>
</dbReference>
<dbReference type="InterPro" id="IPR000600">
    <property type="entry name" value="ROK"/>
</dbReference>
<reference evidence="2 3" key="1">
    <citation type="submission" date="2018-08" db="EMBL/GenBank/DDBJ databases">
        <title>A genome reference for cultivated species of the human gut microbiota.</title>
        <authorList>
            <person name="Zou Y."/>
            <person name="Xue W."/>
            <person name="Luo G."/>
        </authorList>
    </citation>
    <scope>NUCLEOTIDE SEQUENCE [LARGE SCALE GENOMIC DNA]</scope>
    <source>
        <strain evidence="2 3">AF04-15</strain>
    </source>
</reference>
<gene>
    <name evidence="2" type="ORF">DWV29_10260</name>
</gene>
<protein>
    <submittedName>
        <fullName evidence="2">ROK family protein</fullName>
    </submittedName>
</protein>
<dbReference type="EMBL" id="QSBM01000007">
    <property type="protein sequence ID" value="RGX29505.1"/>
    <property type="molecule type" value="Genomic_DNA"/>
</dbReference>
<sequence>MQWAAGRPAAVAKRGELRSAQWASQWGGGMEEQIYLLFDIGGTSVKYAAGDGAGQLWDPGSFKTPESGMEELLARMAEVYRRFEGRRNICGAAVSCPGAVDGTSGVIHGSSAVPYIHEIPFRDMVSRALGGLSVLIENDARCFAMGEMWLGEAAGAGHFSTIAIGSGIGGAMVHDRQVLYGANLCCGEVSNFPLGGQRPDGTREVWSDYTPVNLAKRYSCQFDVEINGKQLFELAEQGDETAAIYLDQFYYYTALGCVLIQFSFDPEIIVLGGGVSEREDLARRIEEKVDDILCPGQNFSFLKPKLVRSRNNNRSNLRGALFALLQRVEEETNEGISV</sequence>
<dbReference type="PANTHER" id="PTHR18964:SF170">
    <property type="entry name" value="SUGAR KINASE"/>
    <property type="match status" value="1"/>
</dbReference>
<evidence type="ECO:0000313" key="3">
    <source>
        <dbReference type="Proteomes" id="UP000283880"/>
    </source>
</evidence>
<dbReference type="Proteomes" id="UP000283880">
    <property type="component" value="Unassembled WGS sequence"/>
</dbReference>
<dbReference type="InterPro" id="IPR043129">
    <property type="entry name" value="ATPase_NBD"/>
</dbReference>
<comment type="similarity">
    <text evidence="1">Belongs to the ROK (NagC/XylR) family.</text>
</comment>
<dbReference type="PANTHER" id="PTHR18964">
    <property type="entry name" value="ROK (REPRESSOR, ORF, KINASE) FAMILY"/>
    <property type="match status" value="1"/>
</dbReference>
<dbReference type="Gene3D" id="3.30.420.40">
    <property type="match status" value="2"/>
</dbReference>
<organism evidence="2 3">
    <name type="scientific">Enterocloster asparagiformis</name>
    <dbReference type="NCBI Taxonomy" id="333367"/>
    <lineage>
        <taxon>Bacteria</taxon>
        <taxon>Bacillati</taxon>
        <taxon>Bacillota</taxon>
        <taxon>Clostridia</taxon>
        <taxon>Lachnospirales</taxon>
        <taxon>Lachnospiraceae</taxon>
        <taxon>Enterocloster</taxon>
    </lineage>
</organism>
<comment type="caution">
    <text evidence="2">The sequence shown here is derived from an EMBL/GenBank/DDBJ whole genome shotgun (WGS) entry which is preliminary data.</text>
</comment>